<dbReference type="Pfam" id="PF13358">
    <property type="entry name" value="DDE_3"/>
    <property type="match status" value="1"/>
</dbReference>
<organism evidence="3 4">
    <name type="scientific">Xenorhabdus nematophila (strain ATCC 19061 / DSM 3370 / CCUG 14189 / LMG 1036 / NCIMB 9965 / AN6)</name>
    <dbReference type="NCBI Taxonomy" id="406817"/>
    <lineage>
        <taxon>Bacteria</taxon>
        <taxon>Pseudomonadati</taxon>
        <taxon>Pseudomonadota</taxon>
        <taxon>Gammaproteobacteria</taxon>
        <taxon>Enterobacterales</taxon>
        <taxon>Morganellaceae</taxon>
        <taxon>Xenorhabdus</taxon>
    </lineage>
</organism>
<dbReference type="STRING" id="406817.XNC1_0594"/>
<dbReference type="HOGENOM" id="CLU_056788_0_3_6"/>
<dbReference type="Proteomes" id="UP000008075">
    <property type="component" value="Chromosome"/>
</dbReference>
<evidence type="ECO:0000256" key="1">
    <source>
        <dbReference type="SAM" id="MobiDB-lite"/>
    </source>
</evidence>
<dbReference type="InterPro" id="IPR038717">
    <property type="entry name" value="Tc1-like_DDE_dom"/>
</dbReference>
<protein>
    <submittedName>
        <fullName evidence="3">Transposase</fullName>
    </submittedName>
</protein>
<keyword evidence="4" id="KW-1185">Reference proteome</keyword>
<gene>
    <name evidence="3" type="ordered locus">XNC1_0594</name>
</gene>
<name>D3VJB2_XENNA</name>
<dbReference type="eggNOG" id="COG3335">
    <property type="taxonomic scope" value="Bacteria"/>
</dbReference>
<reference evidence="3 4" key="1">
    <citation type="journal article" date="2011" name="PLoS ONE">
        <title>The entomopathogenic bacterial endosymbionts xenorhabdus and photorhabdus: convergent lifestyles from divergent genomes.</title>
        <authorList>
            <person name="Chaston J.M."/>
            <person name="Suen G."/>
            <person name="Tucker S.L."/>
            <person name="Andersen A.W."/>
            <person name="Bhasin A."/>
            <person name="Bode E."/>
            <person name="Bode H.B."/>
            <person name="Brachmann A.O."/>
            <person name="Cowles C.E."/>
            <person name="Cowles K.N."/>
            <person name="Darby C."/>
            <person name="de Leon L."/>
            <person name="Drace K."/>
            <person name="Du Z."/>
            <person name="Givaudan A."/>
            <person name="Herbert Tran E.E."/>
            <person name="Jewell K.A."/>
            <person name="Knack J.J."/>
            <person name="Krasomil-Osterfeld K.C."/>
            <person name="Kukor R."/>
            <person name="Lanois A."/>
            <person name="Latreille P."/>
            <person name="Leimgruber N.K."/>
            <person name="Lipke C.M."/>
            <person name="Liu R."/>
            <person name="Lu X."/>
            <person name="Martens E.C."/>
            <person name="Marri P.R."/>
            <person name="Medigue C."/>
            <person name="Menard M.L."/>
            <person name="Miller N.M."/>
            <person name="Morales-Soto N."/>
            <person name="Norton S."/>
            <person name="Ogier J.C."/>
            <person name="Orchard S.S."/>
            <person name="Park D."/>
            <person name="Park Y."/>
            <person name="Qurollo B.A."/>
            <person name="Sugar D.R."/>
            <person name="Richards G.R."/>
            <person name="Rouy Z."/>
            <person name="Slominski B."/>
            <person name="Slominski K."/>
            <person name="Snyder H."/>
            <person name="Tjaden B.C."/>
            <person name="van der Hoeven R."/>
            <person name="Welch R.D."/>
            <person name="Wheeler C."/>
            <person name="Xiang B."/>
            <person name="Barbazuk B."/>
            <person name="Gaudriault S."/>
            <person name="Goodner B."/>
            <person name="Slater S.C."/>
            <person name="Forst S."/>
            <person name="Goldman B.S."/>
            <person name="Goodrich-Blair H."/>
        </authorList>
    </citation>
    <scope>NUCLEOTIDE SEQUENCE [LARGE SCALE GENOMIC DNA]</scope>
    <source>
        <strain evidence="4">ATCC 19061 / DSM 3370 / CCUG 14189 / LMG 1036 / NCIMB 9965 / AN6</strain>
    </source>
</reference>
<sequence length="227" mass="25854">MTKELHRQSFSYKKPKGVPHTFEADKQPHFIDNYKALKDEAGQHEPLLFRDAVPPSPSTKLSAGGMKAGKNQVKVAETTGSRPRLNRLGALNLHRIEDTVLREDPGINAENIVYFVGARRETDPLSQKIPIILDNAGYPRAECVKDIAYGRNIELHYLPPDSPNLSPIERLWKYMNEPVRNNVYFPDAQTFRETLRHFFHVMLPEKATELTTRLTDHFQILKPASSG</sequence>
<proteinExistence type="predicted"/>
<dbReference type="GO" id="GO:0003676">
    <property type="term" value="F:nucleic acid binding"/>
    <property type="evidence" value="ECO:0007669"/>
    <property type="project" value="InterPro"/>
</dbReference>
<dbReference type="InterPro" id="IPR047655">
    <property type="entry name" value="Transpos_IS630-like"/>
</dbReference>
<evidence type="ECO:0000313" key="3">
    <source>
        <dbReference type="EMBL" id="CBJ88668.1"/>
    </source>
</evidence>
<feature type="domain" description="Tc1-like transposase DDE" evidence="2">
    <location>
        <begin position="47"/>
        <end position="191"/>
    </location>
</feature>
<evidence type="ECO:0000313" key="4">
    <source>
        <dbReference type="Proteomes" id="UP000008075"/>
    </source>
</evidence>
<feature type="region of interest" description="Disordered" evidence="1">
    <location>
        <begin position="49"/>
        <end position="71"/>
    </location>
</feature>
<dbReference type="EMBL" id="FN667742">
    <property type="protein sequence ID" value="CBJ88668.1"/>
    <property type="molecule type" value="Genomic_DNA"/>
</dbReference>
<dbReference type="Gene3D" id="3.30.420.10">
    <property type="entry name" value="Ribonuclease H-like superfamily/Ribonuclease H"/>
    <property type="match status" value="1"/>
</dbReference>
<accession>D3VJB2</accession>
<dbReference type="AlphaFoldDB" id="D3VJB2"/>
<evidence type="ECO:0000259" key="2">
    <source>
        <dbReference type="Pfam" id="PF13358"/>
    </source>
</evidence>
<dbReference type="KEGG" id="xne:XNC1_0594"/>
<dbReference type="InterPro" id="IPR036397">
    <property type="entry name" value="RNaseH_sf"/>
</dbReference>
<dbReference type="NCBIfam" id="NF033545">
    <property type="entry name" value="transpos_IS630"/>
    <property type="match status" value="1"/>
</dbReference>